<dbReference type="Pfam" id="PF13377">
    <property type="entry name" value="Peripla_BP_3"/>
    <property type="match status" value="1"/>
</dbReference>
<dbReference type="InterPro" id="IPR000843">
    <property type="entry name" value="HTH_LacI"/>
</dbReference>
<dbReference type="GO" id="GO:0000976">
    <property type="term" value="F:transcription cis-regulatory region binding"/>
    <property type="evidence" value="ECO:0007669"/>
    <property type="project" value="TreeGrafter"/>
</dbReference>
<dbReference type="GO" id="GO:0003700">
    <property type="term" value="F:DNA-binding transcription factor activity"/>
    <property type="evidence" value="ECO:0007669"/>
    <property type="project" value="TreeGrafter"/>
</dbReference>
<dbReference type="InterPro" id="IPR028082">
    <property type="entry name" value="Peripla_BP_I"/>
</dbReference>
<dbReference type="SUPFAM" id="SSF53822">
    <property type="entry name" value="Periplasmic binding protein-like I"/>
    <property type="match status" value="1"/>
</dbReference>
<dbReference type="Proteomes" id="UP000032300">
    <property type="component" value="Chromosome"/>
</dbReference>
<dbReference type="InterPro" id="IPR010982">
    <property type="entry name" value="Lambda_DNA-bd_dom_sf"/>
</dbReference>
<name>A0A7U4J8D7_9SPHN</name>
<keyword evidence="2" id="KW-0238">DNA-binding</keyword>
<dbReference type="PRINTS" id="PR00036">
    <property type="entry name" value="HTHLACI"/>
</dbReference>
<dbReference type="PROSITE" id="PS50932">
    <property type="entry name" value="HTH_LACI_2"/>
    <property type="match status" value="1"/>
</dbReference>
<accession>A0A7U4J8D7</accession>
<organism evidence="5 6">
    <name type="scientific">Sphingomonas hengshuiensis</name>
    <dbReference type="NCBI Taxonomy" id="1609977"/>
    <lineage>
        <taxon>Bacteria</taxon>
        <taxon>Pseudomonadati</taxon>
        <taxon>Pseudomonadota</taxon>
        <taxon>Alphaproteobacteria</taxon>
        <taxon>Sphingomonadales</taxon>
        <taxon>Sphingomonadaceae</taxon>
        <taxon>Sphingomonas</taxon>
    </lineage>
</organism>
<evidence type="ECO:0000313" key="5">
    <source>
        <dbReference type="EMBL" id="AJP72094.1"/>
    </source>
</evidence>
<dbReference type="KEGG" id="sphi:TS85_10325"/>
<dbReference type="InterPro" id="IPR046335">
    <property type="entry name" value="LacI/GalR-like_sensor"/>
</dbReference>
<dbReference type="Gene3D" id="1.10.260.40">
    <property type="entry name" value="lambda repressor-like DNA-binding domains"/>
    <property type="match status" value="1"/>
</dbReference>
<keyword evidence="6" id="KW-1185">Reference proteome</keyword>
<dbReference type="SUPFAM" id="SSF47413">
    <property type="entry name" value="lambda repressor-like DNA-binding domains"/>
    <property type="match status" value="1"/>
</dbReference>
<evidence type="ECO:0000313" key="6">
    <source>
        <dbReference type="Proteomes" id="UP000032300"/>
    </source>
</evidence>
<reference evidence="5 6" key="1">
    <citation type="journal article" date="2015" name="Int. J. Syst. Evol. Microbiol.">
        <title>Sphingomonas hengshuiensis sp. nov., isolated from lake wetland.</title>
        <authorList>
            <person name="Wei S."/>
            <person name="Wang T."/>
            <person name="Liu H."/>
            <person name="Zhang C."/>
            <person name="Guo J."/>
            <person name="Wang Q."/>
            <person name="Liang K."/>
            <person name="Zhang Z."/>
        </authorList>
    </citation>
    <scope>NUCLEOTIDE SEQUENCE [LARGE SCALE GENOMIC DNA]</scope>
    <source>
        <strain evidence="5 6">WHSC-8</strain>
    </source>
</reference>
<evidence type="ECO:0000256" key="2">
    <source>
        <dbReference type="ARBA" id="ARBA00023125"/>
    </source>
</evidence>
<proteinExistence type="predicted"/>
<evidence type="ECO:0000259" key="4">
    <source>
        <dbReference type="PROSITE" id="PS50932"/>
    </source>
</evidence>
<dbReference type="RefSeq" id="WP_044332025.1">
    <property type="nucleotide sequence ID" value="NZ_CP010836.1"/>
</dbReference>
<dbReference type="AlphaFoldDB" id="A0A7U4J8D7"/>
<keyword evidence="1" id="KW-0805">Transcription regulation</keyword>
<evidence type="ECO:0000256" key="3">
    <source>
        <dbReference type="ARBA" id="ARBA00023163"/>
    </source>
</evidence>
<keyword evidence="3" id="KW-0804">Transcription</keyword>
<dbReference type="CDD" id="cd01545">
    <property type="entry name" value="PBP1_SalR"/>
    <property type="match status" value="1"/>
</dbReference>
<dbReference type="CDD" id="cd01392">
    <property type="entry name" value="HTH_LacI"/>
    <property type="match status" value="1"/>
</dbReference>
<dbReference type="EMBL" id="CP010836">
    <property type="protein sequence ID" value="AJP72094.1"/>
    <property type="molecule type" value="Genomic_DNA"/>
</dbReference>
<evidence type="ECO:0000256" key="1">
    <source>
        <dbReference type="ARBA" id="ARBA00023015"/>
    </source>
</evidence>
<dbReference type="SMART" id="SM00354">
    <property type="entry name" value="HTH_LACI"/>
    <property type="match status" value="1"/>
</dbReference>
<sequence>MGDKRQDERSGRSHARATIADVAKLAGVSSMTVSNVLNQRPKAGANARAAVLAAVEQLGYVPNREAKRLAGAQTLRVGIFYTDAATAFVGTVLVGALNASVEMGAEIVVERADPADPAALRASLQRLQRTGVNGILLPPPIAELVARSGWLREIDLPAVAVGPGAALPGLPAARCDERQAAYDITRLLIARGHRRIGIVGGPEGHSAAAMRLEGYRGAMADAALPIDPDRIEPGDFTFQGGADAAARLLGRSPRVDAIFATNDASACGVLATAHRLGIAVPDALSVVGYDDTPVARQVWPALTTVRQDTTTMGRIAMTLLADLIAARRAGREPPGDQLVPYAVIERGSIRSE</sequence>
<dbReference type="OrthoDB" id="7185860at2"/>
<feature type="domain" description="HTH lacI-type" evidence="4">
    <location>
        <begin position="17"/>
        <end position="71"/>
    </location>
</feature>
<dbReference type="PANTHER" id="PTHR30146:SF153">
    <property type="entry name" value="LACTOSE OPERON REPRESSOR"/>
    <property type="match status" value="1"/>
</dbReference>
<dbReference type="Gene3D" id="3.40.50.2300">
    <property type="match status" value="2"/>
</dbReference>
<dbReference type="Pfam" id="PF00356">
    <property type="entry name" value="LacI"/>
    <property type="match status" value="1"/>
</dbReference>
<reference evidence="5 6" key="2">
    <citation type="submission" date="2015-02" db="EMBL/GenBank/DDBJ databases">
        <title>The complete genome of Sphingomonas hengshuiensis sp. WHSC-8 isolated from soil of Hengshui Lake.</title>
        <authorList>
            <person name="Wei S."/>
            <person name="Guo J."/>
            <person name="Su C."/>
            <person name="Wu R."/>
            <person name="Zhang Z."/>
            <person name="Liang K."/>
            <person name="Li H."/>
            <person name="Wang T."/>
            <person name="Liu H."/>
            <person name="Zhang C."/>
            <person name="Li Z."/>
            <person name="Wang Q."/>
            <person name="Meng J."/>
        </authorList>
    </citation>
    <scope>NUCLEOTIDE SEQUENCE [LARGE SCALE GENOMIC DNA]</scope>
    <source>
        <strain evidence="5 6">WHSC-8</strain>
    </source>
</reference>
<dbReference type="PANTHER" id="PTHR30146">
    <property type="entry name" value="LACI-RELATED TRANSCRIPTIONAL REPRESSOR"/>
    <property type="match status" value="1"/>
</dbReference>
<protein>
    <recommendedName>
        <fullName evidence="4">HTH lacI-type domain-containing protein</fullName>
    </recommendedName>
</protein>
<dbReference type="PROSITE" id="PS00356">
    <property type="entry name" value="HTH_LACI_1"/>
    <property type="match status" value="1"/>
</dbReference>
<gene>
    <name evidence="5" type="ORF">TS85_10325</name>
</gene>